<evidence type="ECO:0000256" key="3">
    <source>
        <dbReference type="ARBA" id="ARBA00022801"/>
    </source>
</evidence>
<dbReference type="GO" id="GO:0005525">
    <property type="term" value="F:GTP binding"/>
    <property type="evidence" value="ECO:0007669"/>
    <property type="project" value="UniProtKB-KW"/>
</dbReference>
<evidence type="ECO:0000313" key="7">
    <source>
        <dbReference type="Proteomes" id="UP000085678"/>
    </source>
</evidence>
<evidence type="ECO:0000256" key="5">
    <source>
        <dbReference type="SAM" id="Phobius"/>
    </source>
</evidence>
<dbReference type="Proteomes" id="UP000085678">
    <property type="component" value="Unplaced"/>
</dbReference>
<keyword evidence="7" id="KW-1185">Reference proteome</keyword>
<dbReference type="AlphaFoldDB" id="A0A1S3HU75"/>
<dbReference type="PANTHER" id="PTHR32341">
    <property type="entry name" value="INTERFERON-INDUCIBLE GTPASE"/>
    <property type="match status" value="1"/>
</dbReference>
<comment type="similarity">
    <text evidence="1">Belongs to the TRAFAC class dynamin-like GTPase superfamily. IRG family.</text>
</comment>
<keyword evidence="2" id="KW-0547">Nucleotide-binding</keyword>
<dbReference type="FunFam" id="3.40.50.300:FF:000541">
    <property type="entry name" value="Immunity related GTPase M"/>
    <property type="match status" value="1"/>
</dbReference>
<dbReference type="InParanoid" id="A0A1S3HU75"/>
<reference evidence="8" key="1">
    <citation type="submission" date="2025-08" db="UniProtKB">
        <authorList>
            <consortium name="RefSeq"/>
        </authorList>
    </citation>
    <scope>IDENTIFICATION</scope>
    <source>
        <tissue evidence="8">Gonads</tissue>
    </source>
</reference>
<dbReference type="GO" id="GO:0016787">
    <property type="term" value="F:hydrolase activity"/>
    <property type="evidence" value="ECO:0007669"/>
    <property type="project" value="UniProtKB-KW"/>
</dbReference>
<name>A0A1S3HU75_LINAN</name>
<dbReference type="GeneID" id="106157485"/>
<keyword evidence="4" id="KW-0342">GTP-binding</keyword>
<proteinExistence type="inferred from homology"/>
<dbReference type="InterPro" id="IPR030385">
    <property type="entry name" value="G_IRG_dom"/>
</dbReference>
<dbReference type="Gene3D" id="3.40.50.300">
    <property type="entry name" value="P-loop containing nucleotide triphosphate hydrolases"/>
    <property type="match status" value="1"/>
</dbReference>
<dbReference type="KEGG" id="lak:106157485"/>
<evidence type="ECO:0000256" key="4">
    <source>
        <dbReference type="ARBA" id="ARBA00023134"/>
    </source>
</evidence>
<organism evidence="7 8">
    <name type="scientific">Lingula anatina</name>
    <name type="common">Brachiopod</name>
    <name type="synonym">Lingula unguis</name>
    <dbReference type="NCBI Taxonomy" id="7574"/>
    <lineage>
        <taxon>Eukaryota</taxon>
        <taxon>Metazoa</taxon>
        <taxon>Spiralia</taxon>
        <taxon>Lophotrochozoa</taxon>
        <taxon>Brachiopoda</taxon>
        <taxon>Linguliformea</taxon>
        <taxon>Lingulata</taxon>
        <taxon>Lingulida</taxon>
        <taxon>Linguloidea</taxon>
        <taxon>Lingulidae</taxon>
        <taxon>Lingula</taxon>
    </lineage>
</organism>
<evidence type="ECO:0000259" key="6">
    <source>
        <dbReference type="PROSITE" id="PS51716"/>
    </source>
</evidence>
<keyword evidence="3" id="KW-0378">Hydrolase</keyword>
<dbReference type="GO" id="GO:0016020">
    <property type="term" value="C:membrane"/>
    <property type="evidence" value="ECO:0007669"/>
    <property type="project" value="InterPro"/>
</dbReference>
<feature type="transmembrane region" description="Helical" evidence="5">
    <location>
        <begin position="233"/>
        <end position="255"/>
    </location>
</feature>
<dbReference type="InterPro" id="IPR051515">
    <property type="entry name" value="IRG"/>
</dbReference>
<evidence type="ECO:0000313" key="8">
    <source>
        <dbReference type="RefSeq" id="XP_013388609.1"/>
    </source>
</evidence>
<dbReference type="InterPro" id="IPR007743">
    <property type="entry name" value="Immunity-related_GTPase-like"/>
</dbReference>
<sequence length="353" mass="40329">METTSTEYSNQWSNTEVNVALCGISGSGKSQFINTILGLRADDPGAAPVDSFGSQSITGQYRHPEQPGLIFWDLPGIGTGKFGRDNYLETVNFDTYDFYLIFGRGRFYEEDAWFVKQVNLRRKRFFYVRTHIDQDIASKKRGGDKTSVEESCLDTVRNDCETQIQHAGIKAAHTKVYLISTRLQDKDKWDFPKLNSDMLQLLPRIKKETVAVAISVPYPSAIRVKSQYLLDNVWRAVFLSGILAAVPVPLLPLVVEYFLTLRQIRTYTNSLTQMELSWRRLGLTSSWKFQVAGVGRLLSEFLKLNLYFMVSPYCIHVTVFGCALSAFLSYRMTGFILHRALKIIEDEMLKMFK</sequence>
<evidence type="ECO:0000256" key="1">
    <source>
        <dbReference type="ARBA" id="ARBA00005429"/>
    </source>
</evidence>
<dbReference type="Pfam" id="PF05049">
    <property type="entry name" value="IIGP"/>
    <property type="match status" value="1"/>
</dbReference>
<evidence type="ECO:0000256" key="2">
    <source>
        <dbReference type="ARBA" id="ARBA00022741"/>
    </source>
</evidence>
<dbReference type="OrthoDB" id="5971534at2759"/>
<dbReference type="PANTHER" id="PTHR32341:SF10">
    <property type="entry name" value="INTERFERON-INDUCIBLE GTPASE 5"/>
    <property type="match status" value="1"/>
</dbReference>
<dbReference type="InterPro" id="IPR027417">
    <property type="entry name" value="P-loop_NTPase"/>
</dbReference>
<feature type="domain" description="IRG-type G" evidence="6">
    <location>
        <begin position="15"/>
        <end position="201"/>
    </location>
</feature>
<dbReference type="PROSITE" id="PS51716">
    <property type="entry name" value="G_IRG"/>
    <property type="match status" value="1"/>
</dbReference>
<keyword evidence="5" id="KW-0472">Membrane</keyword>
<accession>A0A1S3HU75</accession>
<keyword evidence="5" id="KW-0812">Transmembrane</keyword>
<feature type="transmembrane region" description="Helical" evidence="5">
    <location>
        <begin position="306"/>
        <end position="330"/>
    </location>
</feature>
<gene>
    <name evidence="8" type="primary">LOC106157485</name>
</gene>
<keyword evidence="5" id="KW-1133">Transmembrane helix</keyword>
<dbReference type="SUPFAM" id="SSF52540">
    <property type="entry name" value="P-loop containing nucleoside triphosphate hydrolases"/>
    <property type="match status" value="1"/>
</dbReference>
<dbReference type="RefSeq" id="XP_013388609.1">
    <property type="nucleotide sequence ID" value="XM_013533155.1"/>
</dbReference>
<protein>
    <submittedName>
        <fullName evidence="8">Interferon-inducible GTPase 1-like</fullName>
    </submittedName>
</protein>